<gene>
    <name evidence="2" type="ORF">PVK06_019205</name>
</gene>
<dbReference type="EMBL" id="JARKNE010000006">
    <property type="protein sequence ID" value="KAK5824433.1"/>
    <property type="molecule type" value="Genomic_DNA"/>
</dbReference>
<dbReference type="Pfam" id="PF13456">
    <property type="entry name" value="RVT_3"/>
    <property type="match status" value="1"/>
</dbReference>
<organism evidence="2 3">
    <name type="scientific">Gossypium arboreum</name>
    <name type="common">Tree cotton</name>
    <name type="synonym">Gossypium nanking</name>
    <dbReference type="NCBI Taxonomy" id="29729"/>
    <lineage>
        <taxon>Eukaryota</taxon>
        <taxon>Viridiplantae</taxon>
        <taxon>Streptophyta</taxon>
        <taxon>Embryophyta</taxon>
        <taxon>Tracheophyta</taxon>
        <taxon>Spermatophyta</taxon>
        <taxon>Magnoliopsida</taxon>
        <taxon>eudicotyledons</taxon>
        <taxon>Gunneridae</taxon>
        <taxon>Pentapetalae</taxon>
        <taxon>rosids</taxon>
        <taxon>malvids</taxon>
        <taxon>Malvales</taxon>
        <taxon>Malvaceae</taxon>
        <taxon>Malvoideae</taxon>
        <taxon>Gossypium</taxon>
    </lineage>
</organism>
<dbReference type="InterPro" id="IPR002156">
    <property type="entry name" value="RNaseH_domain"/>
</dbReference>
<dbReference type="PANTHER" id="PTHR47074">
    <property type="entry name" value="BNAC02G40300D PROTEIN"/>
    <property type="match status" value="1"/>
</dbReference>
<evidence type="ECO:0000313" key="3">
    <source>
        <dbReference type="Proteomes" id="UP001358586"/>
    </source>
</evidence>
<proteinExistence type="predicted"/>
<dbReference type="InterPro" id="IPR036397">
    <property type="entry name" value="RNaseH_sf"/>
</dbReference>
<dbReference type="CDD" id="cd06222">
    <property type="entry name" value="RNase_H_like"/>
    <property type="match status" value="1"/>
</dbReference>
<protein>
    <recommendedName>
        <fullName evidence="1">RNase H type-1 domain-containing protein</fullName>
    </recommendedName>
</protein>
<dbReference type="InterPro" id="IPR052929">
    <property type="entry name" value="RNase_H-like_EbsB-rel"/>
</dbReference>
<name>A0ABR0PJ88_GOSAR</name>
<keyword evidence="3" id="KW-1185">Reference proteome</keyword>
<dbReference type="InterPro" id="IPR044730">
    <property type="entry name" value="RNase_H-like_dom_plant"/>
</dbReference>
<dbReference type="Proteomes" id="UP001358586">
    <property type="component" value="Chromosome 6"/>
</dbReference>
<evidence type="ECO:0000259" key="1">
    <source>
        <dbReference type="Pfam" id="PF13456"/>
    </source>
</evidence>
<dbReference type="Gene3D" id="3.30.420.10">
    <property type="entry name" value="Ribonuclease H-like superfamily/Ribonuclease H"/>
    <property type="match status" value="1"/>
</dbReference>
<evidence type="ECO:0000313" key="2">
    <source>
        <dbReference type="EMBL" id="KAK5824433.1"/>
    </source>
</evidence>
<comment type="caution">
    <text evidence="2">The sequence shown here is derived from an EMBL/GenBank/DDBJ whole genome shotgun (WGS) entry which is preliminary data.</text>
</comment>
<sequence length="159" mass="17777">MPEWSGVEGAPVLGVPYSKGNVGEVRGDMTCFRDVVLNYLKELDGLNLNVHMRSAQTDRWVAPEGLRVKINFDVAFNKQRNESCSGLVARNTRAEVICSKSVLHGNIPFAFAAEAIACLQAIQLGLLLRLREVEIEDDSRSVIRNCKMRKKIDQILKFS</sequence>
<accession>A0ABR0PJ88</accession>
<dbReference type="PANTHER" id="PTHR47074:SF61">
    <property type="entry name" value="RNASE H TYPE-1 DOMAIN-CONTAINING PROTEIN"/>
    <property type="match status" value="1"/>
</dbReference>
<reference evidence="2 3" key="1">
    <citation type="submission" date="2023-03" db="EMBL/GenBank/DDBJ databases">
        <title>WGS of Gossypium arboreum.</title>
        <authorList>
            <person name="Yu D."/>
        </authorList>
    </citation>
    <scope>NUCLEOTIDE SEQUENCE [LARGE SCALE GENOMIC DNA]</scope>
    <source>
        <tissue evidence="2">Leaf</tissue>
    </source>
</reference>
<feature type="domain" description="RNase H type-1" evidence="1">
    <location>
        <begin position="71"/>
        <end position="152"/>
    </location>
</feature>